<dbReference type="PANTHER" id="PTHR31891">
    <property type="entry name" value="FORMAMIDASE C869.04-RELATED"/>
    <property type="match status" value="1"/>
</dbReference>
<dbReference type="GO" id="GO:0016811">
    <property type="term" value="F:hydrolase activity, acting on carbon-nitrogen (but not peptide) bonds, in linear amides"/>
    <property type="evidence" value="ECO:0007669"/>
    <property type="project" value="InterPro"/>
</dbReference>
<accession>X1T1Y4</accession>
<dbReference type="PANTHER" id="PTHR31891:SF1">
    <property type="entry name" value="FORMAMIDASE C869.04-RELATED"/>
    <property type="match status" value="1"/>
</dbReference>
<dbReference type="EMBL" id="BARW01010217">
    <property type="protein sequence ID" value="GAI74039.1"/>
    <property type="molecule type" value="Genomic_DNA"/>
</dbReference>
<dbReference type="Gene3D" id="3.10.28.20">
    <property type="entry name" value="Acetamidase/Formamidase-like domains"/>
    <property type="match status" value="1"/>
</dbReference>
<dbReference type="Pfam" id="PF03069">
    <property type="entry name" value="FmdA_AmdA"/>
    <property type="match status" value="2"/>
</dbReference>
<sequence>AMGTSSKPVIYINPGETLRIETEDCFSHQLVKATDSFDECVDFSKVNPASGPVFINGTSPGDTLKVFIKKIELDKQGVTVAIKDLGVLGYKVKSSQVEIIPIENDAIMFAGQKLPRRPMIGVIGVAPAEGEVPNSTPGDHGGNMDTLDVSPGNYIYLPVFVNGAYFAIGDIHATMGNGEVCGTGVECRAEVELTIDICTEYNWKIPVIETGDSFYFVGSADTMDHAVEKATNEAVMFLERTNRIPWNTAYMLASLSADVIVSQAVNPLKTARIRIPKSCLNI</sequence>
<reference evidence="1" key="1">
    <citation type="journal article" date="2014" name="Front. Microbiol.">
        <title>High frequency of phylogenetically diverse reductive dehalogenase-homologous genes in deep subseafloor sedimentary metagenomes.</title>
        <authorList>
            <person name="Kawai M."/>
            <person name="Futagami T."/>
            <person name="Toyoda A."/>
            <person name="Takaki Y."/>
            <person name="Nishi S."/>
            <person name="Hori S."/>
            <person name="Arai W."/>
            <person name="Tsubouchi T."/>
            <person name="Morono Y."/>
            <person name="Uchiyama I."/>
            <person name="Ito T."/>
            <person name="Fujiyama A."/>
            <person name="Inagaki F."/>
            <person name="Takami H."/>
        </authorList>
    </citation>
    <scope>NUCLEOTIDE SEQUENCE</scope>
    <source>
        <strain evidence="1">Expedition CK06-06</strain>
    </source>
</reference>
<feature type="non-terminal residue" evidence="1">
    <location>
        <position position="1"/>
    </location>
</feature>
<evidence type="ECO:0008006" key="2">
    <source>
        <dbReference type="Google" id="ProtNLM"/>
    </source>
</evidence>
<dbReference type="AlphaFoldDB" id="X1T1Y4"/>
<gene>
    <name evidence="1" type="ORF">S12H4_20224</name>
</gene>
<dbReference type="Gene3D" id="2.60.120.580">
    <property type="entry name" value="Acetamidase/Formamidase-like domains"/>
    <property type="match status" value="1"/>
</dbReference>
<name>X1T1Y4_9ZZZZ</name>
<organism evidence="1">
    <name type="scientific">marine sediment metagenome</name>
    <dbReference type="NCBI Taxonomy" id="412755"/>
    <lineage>
        <taxon>unclassified sequences</taxon>
        <taxon>metagenomes</taxon>
        <taxon>ecological metagenomes</taxon>
    </lineage>
</organism>
<evidence type="ECO:0000313" key="1">
    <source>
        <dbReference type="EMBL" id="GAI74039.1"/>
    </source>
</evidence>
<protein>
    <recommendedName>
        <fullName evidence="2">Formamidase</fullName>
    </recommendedName>
</protein>
<dbReference type="InterPro" id="IPR004304">
    <property type="entry name" value="FmdA_AmdA"/>
</dbReference>
<comment type="caution">
    <text evidence="1">The sequence shown here is derived from an EMBL/GenBank/DDBJ whole genome shotgun (WGS) entry which is preliminary data.</text>
</comment>
<dbReference type="SUPFAM" id="SSF141130">
    <property type="entry name" value="Acetamidase/Formamidase-like"/>
    <property type="match status" value="1"/>
</dbReference>
<dbReference type="Gene3D" id="2.40.10.120">
    <property type="match status" value="1"/>
</dbReference>
<proteinExistence type="predicted"/>